<evidence type="ECO:0000313" key="3">
    <source>
        <dbReference type="Proteomes" id="UP001180845"/>
    </source>
</evidence>
<reference evidence="2" key="1">
    <citation type="submission" date="2023-07" db="EMBL/GenBank/DDBJ databases">
        <title>Sequencing the genomes of 1000 actinobacteria strains.</title>
        <authorList>
            <person name="Klenk H.-P."/>
        </authorList>
    </citation>
    <scope>NUCLEOTIDE SEQUENCE</scope>
    <source>
        <strain evidence="2">DSM 45977</strain>
    </source>
</reference>
<keyword evidence="3" id="KW-1185">Reference proteome</keyword>
<gene>
    <name evidence="2" type="ORF">JOF55_000752</name>
</gene>
<evidence type="ECO:0000313" key="2">
    <source>
        <dbReference type="EMBL" id="MDR7300571.1"/>
    </source>
</evidence>
<name>A0AAE3ZBF3_9ACTN</name>
<dbReference type="EMBL" id="JAVDXW010000001">
    <property type="protein sequence ID" value="MDR7300571.1"/>
    <property type="molecule type" value="Genomic_DNA"/>
</dbReference>
<evidence type="ECO:0000259" key="1">
    <source>
        <dbReference type="Pfam" id="PF04149"/>
    </source>
</evidence>
<dbReference type="AlphaFoldDB" id="A0AAE3ZBF3"/>
<feature type="domain" description="DUF397" evidence="1">
    <location>
        <begin position="7"/>
        <end position="58"/>
    </location>
</feature>
<sequence>MKMWEYADWRKSSYSDNGADCVEVAFVAGGVAARDSKDPQGAVLVFDRWRWSAFVRRLSG</sequence>
<proteinExistence type="predicted"/>
<comment type="caution">
    <text evidence="2">The sequence shown here is derived from an EMBL/GenBank/DDBJ whole genome shotgun (WGS) entry which is preliminary data.</text>
</comment>
<dbReference type="Pfam" id="PF04149">
    <property type="entry name" value="DUF397"/>
    <property type="match status" value="1"/>
</dbReference>
<accession>A0AAE3ZBF3</accession>
<dbReference type="InterPro" id="IPR007278">
    <property type="entry name" value="DUF397"/>
</dbReference>
<protein>
    <recommendedName>
        <fullName evidence="1">DUF397 domain-containing protein</fullName>
    </recommendedName>
</protein>
<dbReference type="Proteomes" id="UP001180845">
    <property type="component" value="Unassembled WGS sequence"/>
</dbReference>
<organism evidence="2 3">
    <name type="scientific">Haloactinomyces albus</name>
    <dbReference type="NCBI Taxonomy" id="1352928"/>
    <lineage>
        <taxon>Bacteria</taxon>
        <taxon>Bacillati</taxon>
        <taxon>Actinomycetota</taxon>
        <taxon>Actinomycetes</taxon>
        <taxon>Actinopolysporales</taxon>
        <taxon>Actinopolysporaceae</taxon>
        <taxon>Haloactinomyces</taxon>
    </lineage>
</organism>